<reference evidence="3" key="1">
    <citation type="journal article" date="2019" name="Int. J. Syst. Evol. Microbiol.">
        <title>The Global Catalogue of Microorganisms (GCM) 10K type strain sequencing project: providing services to taxonomists for standard genome sequencing and annotation.</title>
        <authorList>
            <consortium name="The Broad Institute Genomics Platform"/>
            <consortium name="The Broad Institute Genome Sequencing Center for Infectious Disease"/>
            <person name="Wu L."/>
            <person name="Ma J."/>
        </authorList>
    </citation>
    <scope>NUCLEOTIDE SEQUENCE [LARGE SCALE GENOMIC DNA]</scope>
    <source>
        <strain evidence="3">CGMCC 1.16060</strain>
    </source>
</reference>
<keyword evidence="1" id="KW-0472">Membrane</keyword>
<gene>
    <name evidence="2" type="ORF">GCM10011518_19060</name>
</gene>
<keyword evidence="1" id="KW-0812">Transmembrane</keyword>
<comment type="caution">
    <text evidence="2">The sequence shown here is derived from an EMBL/GenBank/DDBJ whole genome shotgun (WGS) entry which is preliminary data.</text>
</comment>
<evidence type="ECO:0000313" key="2">
    <source>
        <dbReference type="EMBL" id="GGF10056.1"/>
    </source>
</evidence>
<dbReference type="RefSeq" id="WP_163393737.1">
    <property type="nucleotide sequence ID" value="NZ_BMKP01000003.1"/>
</dbReference>
<dbReference type="EMBL" id="BMKP01000003">
    <property type="protein sequence ID" value="GGF10056.1"/>
    <property type="molecule type" value="Genomic_DNA"/>
</dbReference>
<sequence length="151" mass="17493">MKYLTIPYIALGFVLSLTIGVEYHCEGPEMFPDYYGSPFVFKQKSLGSSMEYFYSISGVLLNVVVWSLALFIIHAGVKNLIRKISRPKWIRFSYNILIGFLIVFTTLNIWIDSVMIGGGFNEGRNYWYWDIDKEAQDWGMSCQGKVILFRK</sequence>
<feature type="transmembrane region" description="Helical" evidence="1">
    <location>
        <begin position="89"/>
        <end position="111"/>
    </location>
</feature>
<dbReference type="Proteomes" id="UP000655016">
    <property type="component" value="Unassembled WGS sequence"/>
</dbReference>
<keyword evidence="1" id="KW-1133">Transmembrane helix</keyword>
<proteinExistence type="predicted"/>
<organism evidence="2 3">
    <name type="scientific">Flavobacterium limi</name>
    <dbReference type="NCBI Taxonomy" id="2045105"/>
    <lineage>
        <taxon>Bacteria</taxon>
        <taxon>Pseudomonadati</taxon>
        <taxon>Bacteroidota</taxon>
        <taxon>Flavobacteriia</taxon>
        <taxon>Flavobacteriales</taxon>
        <taxon>Flavobacteriaceae</taxon>
        <taxon>Flavobacterium</taxon>
    </lineage>
</organism>
<evidence type="ECO:0000256" key="1">
    <source>
        <dbReference type="SAM" id="Phobius"/>
    </source>
</evidence>
<accession>A0ABQ1U3T4</accession>
<name>A0ABQ1U3T4_9FLAO</name>
<feature type="transmembrane region" description="Helical" evidence="1">
    <location>
        <begin position="52"/>
        <end position="77"/>
    </location>
</feature>
<evidence type="ECO:0000313" key="3">
    <source>
        <dbReference type="Proteomes" id="UP000655016"/>
    </source>
</evidence>
<keyword evidence="3" id="KW-1185">Reference proteome</keyword>
<protein>
    <submittedName>
        <fullName evidence="2">Uncharacterized protein</fullName>
    </submittedName>
</protein>